<evidence type="ECO:0008006" key="3">
    <source>
        <dbReference type="Google" id="ProtNLM"/>
    </source>
</evidence>
<accession>A0A8J5IQG6</accession>
<dbReference type="Proteomes" id="UP000709295">
    <property type="component" value="Unassembled WGS sequence"/>
</dbReference>
<comment type="caution">
    <text evidence="1">The sequence shown here is derived from an EMBL/GenBank/DDBJ whole genome shotgun (WGS) entry which is preliminary data.</text>
</comment>
<dbReference type="InterPro" id="IPR052579">
    <property type="entry name" value="Zinc_finger_SWIM"/>
</dbReference>
<sequence length="141" mass="15972">WQICRVRTSTSVAVRNARIDSQGSTASKIPAEWDQYAKTYVCTHHGKYRLQATSKRPRQESRASGCSSQINVCVQEINKCNHTFALMITKCRTEHNHTLNEYAFKSHSSNRVTFDESVLQTVDELRKAGAKRPALSSLSLR</sequence>
<protein>
    <recommendedName>
        <fullName evidence="3">FAR1 domain-containing protein</fullName>
    </recommendedName>
</protein>
<name>A0A8J5IQG6_9STRA</name>
<feature type="non-terminal residue" evidence="1">
    <location>
        <position position="141"/>
    </location>
</feature>
<proteinExistence type="predicted"/>
<organism evidence="1 2">
    <name type="scientific">Phytophthora aleatoria</name>
    <dbReference type="NCBI Taxonomy" id="2496075"/>
    <lineage>
        <taxon>Eukaryota</taxon>
        <taxon>Sar</taxon>
        <taxon>Stramenopiles</taxon>
        <taxon>Oomycota</taxon>
        <taxon>Peronosporomycetes</taxon>
        <taxon>Peronosporales</taxon>
        <taxon>Peronosporaceae</taxon>
        <taxon>Phytophthora</taxon>
    </lineage>
</organism>
<dbReference type="PANTHER" id="PTHR31569">
    <property type="entry name" value="SWIM-TYPE DOMAIN-CONTAINING PROTEIN"/>
    <property type="match status" value="1"/>
</dbReference>
<dbReference type="PANTHER" id="PTHR31569:SF4">
    <property type="entry name" value="SWIM-TYPE DOMAIN-CONTAINING PROTEIN"/>
    <property type="match status" value="1"/>
</dbReference>
<reference evidence="1" key="1">
    <citation type="submission" date="2021-01" db="EMBL/GenBank/DDBJ databases">
        <title>Phytophthora aleatoria, a newly-described species from Pinus radiata is distinct from Phytophthora cactorum isolates based on comparative genomics.</title>
        <authorList>
            <person name="Mcdougal R."/>
            <person name="Panda P."/>
            <person name="Williams N."/>
            <person name="Studholme D.J."/>
        </authorList>
    </citation>
    <scope>NUCLEOTIDE SEQUENCE</scope>
    <source>
        <strain evidence="1">NZFS 4037</strain>
    </source>
</reference>
<dbReference type="EMBL" id="JAENGY010000642">
    <property type="protein sequence ID" value="KAG6958955.1"/>
    <property type="molecule type" value="Genomic_DNA"/>
</dbReference>
<evidence type="ECO:0000313" key="2">
    <source>
        <dbReference type="Proteomes" id="UP000709295"/>
    </source>
</evidence>
<evidence type="ECO:0000313" key="1">
    <source>
        <dbReference type="EMBL" id="KAG6958955.1"/>
    </source>
</evidence>
<gene>
    <name evidence="1" type="ORF">JG688_00010308</name>
</gene>
<keyword evidence="2" id="KW-1185">Reference proteome</keyword>
<dbReference type="AlphaFoldDB" id="A0A8J5IQG6"/>